<dbReference type="SUPFAM" id="SSF53474">
    <property type="entry name" value="alpha/beta-Hydrolases"/>
    <property type="match status" value="1"/>
</dbReference>
<dbReference type="InterPro" id="IPR029058">
    <property type="entry name" value="AB_hydrolase_fold"/>
</dbReference>
<organism evidence="2 3">
    <name type="scientific">Phocaeicola faecium</name>
    <dbReference type="NCBI Taxonomy" id="2762213"/>
    <lineage>
        <taxon>Bacteria</taxon>
        <taxon>Pseudomonadati</taxon>
        <taxon>Bacteroidota</taxon>
        <taxon>Bacteroidia</taxon>
        <taxon>Bacteroidales</taxon>
        <taxon>Bacteroidaceae</taxon>
        <taxon>Phocaeicola</taxon>
    </lineage>
</organism>
<reference evidence="2 3" key="1">
    <citation type="submission" date="2020-08" db="EMBL/GenBank/DDBJ databases">
        <title>A Genomic Blueprint of the Chicken Gut Microbiome.</title>
        <authorList>
            <person name="Gilroy R."/>
            <person name="Ravi A."/>
            <person name="Getino M."/>
            <person name="Pursley I."/>
            <person name="Horton D.L."/>
            <person name="Alikhan N.-F."/>
            <person name="Baker D."/>
            <person name="Gharbi K."/>
            <person name="Hall N."/>
            <person name="Watson M."/>
            <person name="Adriaenssens E.M."/>
            <person name="Foster-Nyarko E."/>
            <person name="Jarju S."/>
            <person name="Secka A."/>
            <person name="Antonio M."/>
            <person name="Oren A."/>
            <person name="Chaudhuri R."/>
            <person name="La Ragione R.M."/>
            <person name="Hildebrand F."/>
            <person name="Pallen M.J."/>
        </authorList>
    </citation>
    <scope>NUCLEOTIDE SEQUENCE [LARGE SCALE GENOMIC DNA]</scope>
    <source>
        <strain evidence="2 3">Sa1YUN3</strain>
    </source>
</reference>
<dbReference type="GO" id="GO:0016787">
    <property type="term" value="F:hydrolase activity"/>
    <property type="evidence" value="ECO:0007669"/>
    <property type="project" value="UniProtKB-KW"/>
</dbReference>
<dbReference type="InterPro" id="IPR050228">
    <property type="entry name" value="Carboxylesterase_BioH"/>
</dbReference>
<dbReference type="CDD" id="cd12810">
    <property type="entry name" value="Esterase_713_like-3"/>
    <property type="match status" value="1"/>
</dbReference>
<sequence>MKSIITSLVVCSFLLSACGRTDDDNMLRIREQGSFLVGGSVITVPGSYDENNPTNPAGQTLHGDHAYVFYQIPEKTHSLPLVFLHGNGESAKTWETTPDGREGFQNIFLRRGFSVYLADQPRRGKAGKSTVSDTLRAVPDEAFQFEIFRVGVWPDPFPGVQFSPAPQAWEQFMRQVTPNTGAFDKEVVSDALSALMDKIGGGILITHSMGGGPGWLTAIKSSNTRAVIAYEPGSSFIFPKGEVPSPIPHSGPEKALEADSTSMDKFLKLTRIPIVIYYGDNIPEQPTKHWGQDTWRARLEMARLFVDCINRHGGDAQVIHLPDLGIKGNTHFPFADLNNVEVADVMSAWLKEKGLDN</sequence>
<comment type="caution">
    <text evidence="2">The sequence shown here is derived from an EMBL/GenBank/DDBJ whole genome shotgun (WGS) entry which is preliminary data.</text>
</comment>
<accession>A0ABR8V8A7</accession>
<proteinExistence type="predicted"/>
<dbReference type="EMBL" id="JACSPQ010000001">
    <property type="protein sequence ID" value="MBD8000998.1"/>
    <property type="molecule type" value="Genomic_DNA"/>
</dbReference>
<dbReference type="PANTHER" id="PTHR43194">
    <property type="entry name" value="HYDROLASE ALPHA/BETA FOLD FAMILY"/>
    <property type="match status" value="1"/>
</dbReference>
<dbReference type="RefSeq" id="WP_191709389.1">
    <property type="nucleotide sequence ID" value="NZ_JACSPQ010000001.1"/>
</dbReference>
<keyword evidence="3" id="KW-1185">Reference proteome</keyword>
<feature type="domain" description="AB hydrolase-1" evidence="1">
    <location>
        <begin position="81"/>
        <end position="299"/>
    </location>
</feature>
<evidence type="ECO:0000259" key="1">
    <source>
        <dbReference type="Pfam" id="PF12697"/>
    </source>
</evidence>
<gene>
    <name evidence="2" type="ORF">H9626_02020</name>
</gene>
<protein>
    <submittedName>
        <fullName evidence="2">Alpha/beta fold hydrolase</fullName>
    </submittedName>
</protein>
<dbReference type="PROSITE" id="PS51257">
    <property type="entry name" value="PROKAR_LIPOPROTEIN"/>
    <property type="match status" value="1"/>
</dbReference>
<keyword evidence="2" id="KW-0378">Hydrolase</keyword>
<dbReference type="Pfam" id="PF12697">
    <property type="entry name" value="Abhydrolase_6"/>
    <property type="match status" value="1"/>
</dbReference>
<evidence type="ECO:0000313" key="3">
    <source>
        <dbReference type="Proteomes" id="UP000616346"/>
    </source>
</evidence>
<dbReference type="Gene3D" id="3.40.50.1820">
    <property type="entry name" value="alpha/beta hydrolase"/>
    <property type="match status" value="1"/>
</dbReference>
<name>A0ABR8V8A7_9BACT</name>
<dbReference type="Proteomes" id="UP000616346">
    <property type="component" value="Unassembled WGS sequence"/>
</dbReference>
<dbReference type="PANTHER" id="PTHR43194:SF4">
    <property type="entry name" value="AB HYDROLASE-1 DOMAIN-CONTAINING PROTEIN"/>
    <property type="match status" value="1"/>
</dbReference>
<dbReference type="InterPro" id="IPR000073">
    <property type="entry name" value="AB_hydrolase_1"/>
</dbReference>
<evidence type="ECO:0000313" key="2">
    <source>
        <dbReference type="EMBL" id="MBD8000998.1"/>
    </source>
</evidence>